<dbReference type="Proteomes" id="UP000824469">
    <property type="component" value="Unassembled WGS sequence"/>
</dbReference>
<keyword evidence="4" id="KW-1185">Reference proteome</keyword>
<dbReference type="PANTHER" id="PTHR24015">
    <property type="entry name" value="OS07G0578800 PROTEIN-RELATED"/>
    <property type="match status" value="1"/>
</dbReference>
<evidence type="ECO:0000313" key="4">
    <source>
        <dbReference type="Proteomes" id="UP000824469"/>
    </source>
</evidence>
<dbReference type="Pfam" id="PF01535">
    <property type="entry name" value="PPR"/>
    <property type="match status" value="5"/>
</dbReference>
<organism evidence="3 4">
    <name type="scientific">Taxus chinensis</name>
    <name type="common">Chinese yew</name>
    <name type="synonym">Taxus wallichiana var. chinensis</name>
    <dbReference type="NCBI Taxonomy" id="29808"/>
    <lineage>
        <taxon>Eukaryota</taxon>
        <taxon>Viridiplantae</taxon>
        <taxon>Streptophyta</taxon>
        <taxon>Embryophyta</taxon>
        <taxon>Tracheophyta</taxon>
        <taxon>Spermatophyta</taxon>
        <taxon>Pinopsida</taxon>
        <taxon>Pinidae</taxon>
        <taxon>Conifers II</taxon>
        <taxon>Cupressales</taxon>
        <taxon>Taxaceae</taxon>
        <taxon>Taxus</taxon>
    </lineage>
</organism>
<evidence type="ECO:0000256" key="1">
    <source>
        <dbReference type="ARBA" id="ARBA00022737"/>
    </source>
</evidence>
<dbReference type="OMA" id="AINACAM"/>
<dbReference type="AlphaFoldDB" id="A0AA38FVH3"/>
<comment type="caution">
    <text evidence="3">The sequence shown here is derived from an EMBL/GenBank/DDBJ whole genome shotgun (WGS) entry which is preliminary data.</text>
</comment>
<feature type="non-terminal residue" evidence="3">
    <location>
        <position position="1"/>
    </location>
</feature>
<feature type="repeat" description="PPR" evidence="2">
    <location>
        <begin position="189"/>
        <end position="223"/>
    </location>
</feature>
<dbReference type="NCBIfam" id="TIGR00756">
    <property type="entry name" value="PPR"/>
    <property type="match status" value="9"/>
</dbReference>
<feature type="repeat" description="PPR" evidence="2">
    <location>
        <begin position="259"/>
        <end position="289"/>
    </location>
</feature>
<feature type="repeat" description="PPR" evidence="2">
    <location>
        <begin position="290"/>
        <end position="324"/>
    </location>
</feature>
<dbReference type="PROSITE" id="PS51375">
    <property type="entry name" value="PPR"/>
    <property type="match status" value="7"/>
</dbReference>
<evidence type="ECO:0000256" key="2">
    <source>
        <dbReference type="PROSITE-ProRule" id="PRU00708"/>
    </source>
</evidence>
<dbReference type="EMBL" id="JAHRHJ020000006">
    <property type="protein sequence ID" value="KAH9310930.1"/>
    <property type="molecule type" value="Genomic_DNA"/>
</dbReference>
<feature type="repeat" description="PPR" evidence="2">
    <location>
        <begin position="56"/>
        <end position="86"/>
    </location>
</feature>
<gene>
    <name evidence="3" type="ORF">KI387_025965</name>
</gene>
<feature type="non-terminal residue" evidence="3">
    <location>
        <position position="513"/>
    </location>
</feature>
<sequence>CVSRRALKEGKIVHGHMIKVGFESGVYVVNCLIDMYAKCGKIEDARQVFDKGLERDTCSWTTMISGYANSSSMEDARELFDKMPDRSLVSWNAMIAGYTRHGFEKEMSLNLYCEMQQMGMRPDAFTFASVLRACAGFAALGHGKGIHVQIIKIGVEFNVFVGTALVDMYAKCGSIEIARQVFDEMPARNVVSWTAMIVGYAQNGQAKEAFKFFHHVHRAGMKPNKLTFVGVMSACAILVDLDFGAQVLTQVIKSGFELDVSVCNAIVTMFAKCGSIRDAQYLFDKMLERDLVSWNAMIAGYAQNGRGEDALKLGFQMQSTGVKPNQFTYASILSVCSSLQAFEEGKQLHGNITKTGFESNVFVASALVDLYGKSGNMDNARLLFEKISQRDAISCNSMIAGYVQHGFDEKALKLFFQMQQNDLEPDEATFASVISACASLAILEHGRHIHAHIIIIGFESQMNVANALVTMYAKCGSIEDAWQVFNKMVKHDLISWNAMITGYAQHGHGMETL</sequence>
<dbReference type="Gene3D" id="1.25.40.10">
    <property type="entry name" value="Tetratricopeptide repeat domain"/>
    <property type="match status" value="6"/>
</dbReference>
<dbReference type="InterPro" id="IPR011990">
    <property type="entry name" value="TPR-like_helical_dom_sf"/>
</dbReference>
<dbReference type="PANTHER" id="PTHR24015:SF548">
    <property type="entry name" value="OS08G0340900 PROTEIN"/>
    <property type="match status" value="1"/>
</dbReference>
<dbReference type="GO" id="GO:0003723">
    <property type="term" value="F:RNA binding"/>
    <property type="evidence" value="ECO:0007669"/>
    <property type="project" value="InterPro"/>
</dbReference>
<dbReference type="GO" id="GO:0009451">
    <property type="term" value="P:RNA modification"/>
    <property type="evidence" value="ECO:0007669"/>
    <property type="project" value="InterPro"/>
</dbReference>
<keyword evidence="1" id="KW-0677">Repeat</keyword>
<accession>A0AA38FVH3</accession>
<reference evidence="3 4" key="1">
    <citation type="journal article" date="2021" name="Nat. Plants">
        <title>The Taxus genome provides insights into paclitaxel biosynthesis.</title>
        <authorList>
            <person name="Xiong X."/>
            <person name="Gou J."/>
            <person name="Liao Q."/>
            <person name="Li Y."/>
            <person name="Zhou Q."/>
            <person name="Bi G."/>
            <person name="Li C."/>
            <person name="Du R."/>
            <person name="Wang X."/>
            <person name="Sun T."/>
            <person name="Guo L."/>
            <person name="Liang H."/>
            <person name="Lu P."/>
            <person name="Wu Y."/>
            <person name="Zhang Z."/>
            <person name="Ro D.K."/>
            <person name="Shang Y."/>
            <person name="Huang S."/>
            <person name="Yan J."/>
        </authorList>
    </citation>
    <scope>NUCLEOTIDE SEQUENCE [LARGE SCALE GENOMIC DNA]</scope>
    <source>
        <strain evidence="3">Ta-2019</strain>
    </source>
</reference>
<evidence type="ECO:0008006" key="5">
    <source>
        <dbReference type="Google" id="ProtNLM"/>
    </source>
</evidence>
<dbReference type="FunFam" id="1.25.40.10:FF:000436">
    <property type="entry name" value="Pentatricopeptide repeat-containing protein At5g39350 family"/>
    <property type="match status" value="1"/>
</dbReference>
<evidence type="ECO:0000313" key="3">
    <source>
        <dbReference type="EMBL" id="KAH9310930.1"/>
    </source>
</evidence>
<feature type="repeat" description="PPR" evidence="2">
    <location>
        <begin position="87"/>
        <end position="122"/>
    </location>
</feature>
<dbReference type="InterPro" id="IPR002885">
    <property type="entry name" value="PPR_rpt"/>
</dbReference>
<name>A0AA38FVH3_TAXCH</name>
<feature type="repeat" description="PPR" evidence="2">
    <location>
        <begin position="461"/>
        <end position="495"/>
    </location>
</feature>
<dbReference type="FunFam" id="1.25.40.10:FF:000031">
    <property type="entry name" value="Pentatricopeptide repeat-containing protein mitochondrial"/>
    <property type="match status" value="1"/>
</dbReference>
<dbReference type="FunFam" id="1.25.40.10:FF:000442">
    <property type="entry name" value="Pentatricopeptide repeat-containing protein At3g49710"/>
    <property type="match status" value="1"/>
</dbReference>
<dbReference type="Pfam" id="PF13041">
    <property type="entry name" value="PPR_2"/>
    <property type="match status" value="4"/>
</dbReference>
<dbReference type="FunFam" id="1.25.40.10:FF:000196">
    <property type="entry name" value="Pentatricopeptide repeat-containing protein At4g14850"/>
    <property type="match status" value="1"/>
</dbReference>
<dbReference type="InterPro" id="IPR046960">
    <property type="entry name" value="PPR_At4g14850-like_plant"/>
</dbReference>
<proteinExistence type="predicted"/>
<protein>
    <recommendedName>
        <fullName evidence="5">Pentatricopeptide repeat-containing protein</fullName>
    </recommendedName>
</protein>
<feature type="repeat" description="PPR" evidence="2">
    <location>
        <begin position="391"/>
        <end position="425"/>
    </location>
</feature>